<protein>
    <submittedName>
        <fullName evidence="1 4">Uncharacterized protein</fullName>
    </submittedName>
</protein>
<dbReference type="Proteomes" id="UP000274756">
    <property type="component" value="Unassembled WGS sequence"/>
</dbReference>
<dbReference type="Proteomes" id="UP000038040">
    <property type="component" value="Unplaced"/>
</dbReference>
<proteinExistence type="predicted"/>
<keyword evidence="3" id="KW-1185">Reference proteome</keyword>
<gene>
    <name evidence="1" type="ORF">DME_LOCUS4419</name>
</gene>
<evidence type="ECO:0000313" key="3">
    <source>
        <dbReference type="Proteomes" id="UP000274756"/>
    </source>
</evidence>
<reference evidence="4" key="1">
    <citation type="submission" date="2017-02" db="UniProtKB">
        <authorList>
            <consortium name="WormBaseParasite"/>
        </authorList>
    </citation>
    <scope>IDENTIFICATION</scope>
</reference>
<name>A0A0N4U0H9_DRAME</name>
<evidence type="ECO:0000313" key="1">
    <source>
        <dbReference type="EMBL" id="VDN54446.1"/>
    </source>
</evidence>
<evidence type="ECO:0000313" key="2">
    <source>
        <dbReference type="Proteomes" id="UP000038040"/>
    </source>
</evidence>
<evidence type="ECO:0000313" key="4">
    <source>
        <dbReference type="WBParaSite" id="DME_0000005901-mRNA-1"/>
    </source>
</evidence>
<dbReference type="EMBL" id="UYYG01001150">
    <property type="protein sequence ID" value="VDN54446.1"/>
    <property type="molecule type" value="Genomic_DNA"/>
</dbReference>
<dbReference type="PANTHER" id="PTHR47027:SF20">
    <property type="entry name" value="REVERSE TRANSCRIPTASE-LIKE PROTEIN WITH RNA-DIRECTED DNA POLYMERASE DOMAIN"/>
    <property type="match status" value="1"/>
</dbReference>
<dbReference type="WBParaSite" id="DME_0000005901-mRNA-1">
    <property type="protein sequence ID" value="DME_0000005901-mRNA-1"/>
    <property type="gene ID" value="DME_0000005901"/>
</dbReference>
<organism evidence="2 4">
    <name type="scientific">Dracunculus medinensis</name>
    <name type="common">Guinea worm</name>
    <dbReference type="NCBI Taxonomy" id="318479"/>
    <lineage>
        <taxon>Eukaryota</taxon>
        <taxon>Metazoa</taxon>
        <taxon>Ecdysozoa</taxon>
        <taxon>Nematoda</taxon>
        <taxon>Chromadorea</taxon>
        <taxon>Rhabditida</taxon>
        <taxon>Spirurina</taxon>
        <taxon>Dracunculoidea</taxon>
        <taxon>Dracunculidae</taxon>
        <taxon>Dracunculus</taxon>
    </lineage>
</organism>
<accession>A0A0N4U0H9</accession>
<reference evidence="1 3" key="2">
    <citation type="submission" date="2018-11" db="EMBL/GenBank/DDBJ databases">
        <authorList>
            <consortium name="Pathogen Informatics"/>
        </authorList>
    </citation>
    <scope>NUCLEOTIDE SEQUENCE [LARGE SCALE GENOMIC DNA]</scope>
</reference>
<dbReference type="PANTHER" id="PTHR47027">
    <property type="entry name" value="REVERSE TRANSCRIPTASE DOMAIN-CONTAINING PROTEIN"/>
    <property type="match status" value="1"/>
</dbReference>
<dbReference type="OrthoDB" id="5865326at2759"/>
<sequence length="187" mass="21641">MLLFINSLPVEEVLDFKYLGSTLIPNGQAKNDISTRISRITVARNAFFRLTKSLWSRREITIKTKVRDLYGRYSLDVALRSNTTCINEVIIERHLWWLGHVFRCQPQELSHISLLAKPCNRWRQKRANQDLDWYGQKRLDGPAIYGLKRWKKERLLLLSTMVSGRAACKFLTLVASGTSLTSNGKRC</sequence>
<dbReference type="AlphaFoldDB" id="A0A0N4U0H9"/>